<dbReference type="InterPro" id="IPR004342">
    <property type="entry name" value="EXS_C"/>
</dbReference>
<name>E4YMF7_OIKDI</name>
<dbReference type="PANTHER" id="PTHR10783">
    <property type="entry name" value="XENOTROPIC AND POLYTROPIC RETROVIRUS RECEPTOR 1-RELATED"/>
    <property type="match status" value="1"/>
</dbReference>
<feature type="domain" description="EXS" evidence="9">
    <location>
        <begin position="425"/>
        <end position="625"/>
    </location>
</feature>
<dbReference type="PROSITE" id="PS51380">
    <property type="entry name" value="EXS"/>
    <property type="match status" value="1"/>
</dbReference>
<dbReference type="EMBL" id="FN654818">
    <property type="protein sequence ID" value="CBY36666.1"/>
    <property type="molecule type" value="Genomic_DNA"/>
</dbReference>
<dbReference type="PANTHER" id="PTHR10783:SF103">
    <property type="entry name" value="SOLUTE CARRIER FAMILY 53 MEMBER 1"/>
    <property type="match status" value="1"/>
</dbReference>
<dbReference type="GO" id="GO:0000822">
    <property type="term" value="F:inositol hexakisphosphate binding"/>
    <property type="evidence" value="ECO:0007669"/>
    <property type="project" value="TreeGrafter"/>
</dbReference>
<keyword evidence="6" id="KW-0175">Coiled coil</keyword>
<comment type="similarity">
    <text evidence="2">Belongs to the SYG1 (TC 2.A.94) family.</text>
</comment>
<feature type="transmembrane region" description="Helical" evidence="7">
    <location>
        <begin position="540"/>
        <end position="562"/>
    </location>
</feature>
<dbReference type="CDD" id="cd14475">
    <property type="entry name" value="SPX_SYG1_like"/>
    <property type="match status" value="1"/>
</dbReference>
<reference evidence="11" key="1">
    <citation type="journal article" date="2010" name="Science">
        <title>Plasticity of animal genome architecture unmasked by rapid evolution of a pelagic tunicate.</title>
        <authorList>
            <person name="Denoeud F."/>
            <person name="Henriet S."/>
            <person name="Mungpakdee S."/>
            <person name="Aury J.M."/>
            <person name="Da Silva C."/>
            <person name="Brinkmann H."/>
            <person name="Mikhaleva J."/>
            <person name="Olsen L.C."/>
            <person name="Jubin C."/>
            <person name="Canestro C."/>
            <person name="Bouquet J.M."/>
            <person name="Danks G."/>
            <person name="Poulain J."/>
            <person name="Campsteijn C."/>
            <person name="Adamski M."/>
            <person name="Cross I."/>
            <person name="Yadetie F."/>
            <person name="Muffato M."/>
            <person name="Louis A."/>
            <person name="Butcher S."/>
            <person name="Tsagkogeorga G."/>
            <person name="Konrad A."/>
            <person name="Singh S."/>
            <person name="Jensen M.F."/>
            <person name="Cong E.H."/>
            <person name="Eikeseth-Otteraa H."/>
            <person name="Noel B."/>
            <person name="Anthouard V."/>
            <person name="Porcel B.M."/>
            <person name="Kachouri-Lafond R."/>
            <person name="Nishino A."/>
            <person name="Ugolini M."/>
            <person name="Chourrout P."/>
            <person name="Nishida H."/>
            <person name="Aasland R."/>
            <person name="Huzurbazar S."/>
            <person name="Westhof E."/>
            <person name="Delsuc F."/>
            <person name="Lehrach H."/>
            <person name="Reinhardt R."/>
            <person name="Weissenbach J."/>
            <person name="Roy S.W."/>
            <person name="Artiguenave F."/>
            <person name="Postlethwait J.H."/>
            <person name="Manak J.R."/>
            <person name="Thompson E.M."/>
            <person name="Jaillon O."/>
            <person name="Du Pasquier L."/>
            <person name="Boudinot P."/>
            <person name="Liberles D.A."/>
            <person name="Volff J.N."/>
            <person name="Philippe H."/>
            <person name="Lenhard B."/>
            <person name="Roest Crollius H."/>
            <person name="Wincker P."/>
            <person name="Chourrout D."/>
        </authorList>
    </citation>
    <scope>NUCLEOTIDE SEQUENCE [LARGE SCALE GENOMIC DNA]</scope>
</reference>
<dbReference type="AlphaFoldDB" id="E4YMF7"/>
<keyword evidence="3 7" id="KW-0812">Transmembrane</keyword>
<feature type="transmembrane region" description="Helical" evidence="7">
    <location>
        <begin position="489"/>
        <end position="510"/>
    </location>
</feature>
<proteinExistence type="inferred from homology"/>
<evidence type="ECO:0000256" key="2">
    <source>
        <dbReference type="ARBA" id="ARBA00009665"/>
    </source>
</evidence>
<evidence type="ECO:0000259" key="10">
    <source>
        <dbReference type="PROSITE" id="PS51382"/>
    </source>
</evidence>
<evidence type="ECO:0000256" key="5">
    <source>
        <dbReference type="ARBA" id="ARBA00023136"/>
    </source>
</evidence>
<evidence type="ECO:0000256" key="7">
    <source>
        <dbReference type="SAM" id="Phobius"/>
    </source>
</evidence>
<evidence type="ECO:0000256" key="4">
    <source>
        <dbReference type="ARBA" id="ARBA00022989"/>
    </source>
</evidence>
<keyword evidence="5 7" id="KW-0472">Membrane</keyword>
<dbReference type="GO" id="GO:0005886">
    <property type="term" value="C:plasma membrane"/>
    <property type="evidence" value="ECO:0007669"/>
    <property type="project" value="TreeGrafter"/>
</dbReference>
<dbReference type="GO" id="GO:0006817">
    <property type="term" value="P:phosphate ion transport"/>
    <property type="evidence" value="ECO:0007669"/>
    <property type="project" value="TreeGrafter"/>
</dbReference>
<evidence type="ECO:0000256" key="6">
    <source>
        <dbReference type="SAM" id="Coils"/>
    </source>
</evidence>
<sequence>MKFGKEIQEKLTSEWRSEYVDYRKLKNIITRFEEGDKADIKHKIIKSMLSEEFIDREKEKVSVEFFEAEEVQLQKLADITRNCDDFDLMTKKDVKHLKEAICEFYLFVQKLKTFQELNFEAFRKINKKHDKIMNKSTGNDFMKDNIDNSRFNLRSLTLNIRYLEPWTTLEGGDSKQAMNKLRVPPITDVVHGKTNEFLFILGVLVGISLVFLLAIAFIVNVENSGIELEENLPTIILLFRPTLLIAIFIIFFSMNMYGWANAGVNSVLIFELNPRDRLSAVQMACIGFGFLALWLVFLFIYLLLSSKLIFLSLSPYVNYIPISLDLILILFAFTPAKGTGLWSTQQFFWKLILREVKAGFIPVAFVDFWFADQLNSLGQVFLDFEQTICLIATKDIPMNFVPNYEDNNDPALLNSTSIAEIGVCGAGTFAEIFRFFFWILPAYIRFAQCIRRAIDSPKRRGHHFQNAAKYSTSFLKVAMSYALQYSGKAPAAFGFWIITNVVASVFTLVWDLRMDWGLLHLEKKQILRDELIYGHGETNWIYFLAIIQDIVFRFAWIAKYIIGINTSSGLAQVWTSLFAVIELIRRFVWNFFRLENEHLNNCGEFRAVREISLVVVNESEIAKLEEIMDEEKDRLLEFHRRPAIKNTNRFRNTAQKEK</sequence>
<evidence type="ECO:0000259" key="9">
    <source>
        <dbReference type="PROSITE" id="PS51380"/>
    </source>
</evidence>
<accession>E4YMF7</accession>
<feature type="coiled-coil region" evidence="6">
    <location>
        <begin position="614"/>
        <end position="641"/>
    </location>
</feature>
<evidence type="ECO:0008006" key="12">
    <source>
        <dbReference type="Google" id="ProtNLM"/>
    </source>
</evidence>
<evidence type="ECO:0000313" key="11">
    <source>
        <dbReference type="EMBL" id="CBY36666.1"/>
    </source>
</evidence>
<feature type="transmembrane region" description="Helical" evidence="7">
    <location>
        <begin position="280"/>
        <end position="304"/>
    </location>
</feature>
<evidence type="ECO:0000259" key="8">
    <source>
        <dbReference type="PROSITE" id="PS50166"/>
    </source>
</evidence>
<feature type="transmembrane region" description="Helical" evidence="7">
    <location>
        <begin position="242"/>
        <end position="260"/>
    </location>
</feature>
<organism evidence="11">
    <name type="scientific">Oikopleura dioica</name>
    <name type="common">Tunicate</name>
    <dbReference type="NCBI Taxonomy" id="34765"/>
    <lineage>
        <taxon>Eukaryota</taxon>
        <taxon>Metazoa</taxon>
        <taxon>Chordata</taxon>
        <taxon>Tunicata</taxon>
        <taxon>Appendicularia</taxon>
        <taxon>Copelata</taxon>
        <taxon>Oikopleuridae</taxon>
        <taxon>Oikopleura</taxon>
    </lineage>
</organism>
<dbReference type="Pfam" id="PF03124">
    <property type="entry name" value="EXS"/>
    <property type="match status" value="1"/>
</dbReference>
<feature type="domain" description="SPX" evidence="10">
    <location>
        <begin position="1"/>
        <end position="143"/>
    </location>
</feature>
<dbReference type="GO" id="GO:0005794">
    <property type="term" value="C:Golgi apparatus"/>
    <property type="evidence" value="ECO:0007669"/>
    <property type="project" value="TreeGrafter"/>
</dbReference>
<feature type="transmembrane region" description="Helical" evidence="7">
    <location>
        <begin position="197"/>
        <end position="221"/>
    </location>
</feature>
<feature type="transmembrane region" description="Helical" evidence="7">
    <location>
        <begin position="316"/>
        <end position="334"/>
    </location>
</feature>
<dbReference type="Proteomes" id="UP000011014">
    <property type="component" value="Unassembled WGS sequence"/>
</dbReference>
<keyword evidence="4 7" id="KW-1133">Transmembrane helix</keyword>
<dbReference type="GO" id="GO:0006886">
    <property type="term" value="P:intracellular protein transport"/>
    <property type="evidence" value="ECO:0007669"/>
    <property type="project" value="InterPro"/>
</dbReference>
<dbReference type="Pfam" id="PF03105">
    <property type="entry name" value="SPX"/>
    <property type="match status" value="2"/>
</dbReference>
<gene>
    <name evidence="11" type="ORF">GSOID_T00029694001</name>
</gene>
<dbReference type="GO" id="GO:0031267">
    <property type="term" value="F:small GTPase binding"/>
    <property type="evidence" value="ECO:0007669"/>
    <property type="project" value="InterPro"/>
</dbReference>
<comment type="subcellular location">
    <subcellularLocation>
        <location evidence="1">Membrane</location>
        <topology evidence="1">Multi-pass membrane protein</topology>
    </subcellularLocation>
</comment>
<dbReference type="InterPro" id="IPR001494">
    <property type="entry name" value="Importin-beta_N"/>
</dbReference>
<dbReference type="PROSITE" id="PS50166">
    <property type="entry name" value="IMPORTIN_B_NT"/>
    <property type="match status" value="1"/>
</dbReference>
<dbReference type="PROSITE" id="PS51382">
    <property type="entry name" value="SPX"/>
    <property type="match status" value="1"/>
</dbReference>
<dbReference type="GO" id="GO:0016036">
    <property type="term" value="P:cellular response to phosphate starvation"/>
    <property type="evidence" value="ECO:0007669"/>
    <property type="project" value="TreeGrafter"/>
</dbReference>
<protein>
    <recommendedName>
        <fullName evidence="12">SPX domain-containing protein</fullName>
    </recommendedName>
</protein>
<evidence type="ECO:0000256" key="3">
    <source>
        <dbReference type="ARBA" id="ARBA00022692"/>
    </source>
</evidence>
<evidence type="ECO:0000256" key="1">
    <source>
        <dbReference type="ARBA" id="ARBA00004141"/>
    </source>
</evidence>
<dbReference type="InterPro" id="IPR004331">
    <property type="entry name" value="SPX_dom"/>
</dbReference>
<feature type="domain" description="Importin N-terminal" evidence="8">
    <location>
        <begin position="7"/>
        <end position="50"/>
    </location>
</feature>